<dbReference type="AlphaFoldDB" id="A0A409XZJ2"/>
<dbReference type="EMBL" id="NHYE01001390">
    <property type="protein sequence ID" value="PPQ96192.1"/>
    <property type="molecule type" value="Genomic_DNA"/>
</dbReference>
<organism evidence="2 3">
    <name type="scientific">Gymnopilus dilepis</name>
    <dbReference type="NCBI Taxonomy" id="231916"/>
    <lineage>
        <taxon>Eukaryota</taxon>
        <taxon>Fungi</taxon>
        <taxon>Dikarya</taxon>
        <taxon>Basidiomycota</taxon>
        <taxon>Agaricomycotina</taxon>
        <taxon>Agaricomycetes</taxon>
        <taxon>Agaricomycetidae</taxon>
        <taxon>Agaricales</taxon>
        <taxon>Agaricineae</taxon>
        <taxon>Hymenogastraceae</taxon>
        <taxon>Gymnopilus</taxon>
    </lineage>
</organism>
<evidence type="ECO:0000313" key="2">
    <source>
        <dbReference type="EMBL" id="PPQ96192.1"/>
    </source>
</evidence>
<feature type="region of interest" description="Disordered" evidence="1">
    <location>
        <begin position="87"/>
        <end position="115"/>
    </location>
</feature>
<evidence type="ECO:0000256" key="1">
    <source>
        <dbReference type="SAM" id="MobiDB-lite"/>
    </source>
</evidence>
<dbReference type="InParanoid" id="A0A409XZJ2"/>
<comment type="caution">
    <text evidence="2">The sequence shown here is derived from an EMBL/GenBank/DDBJ whole genome shotgun (WGS) entry which is preliminary data.</text>
</comment>
<dbReference type="STRING" id="231916.A0A409XZJ2"/>
<evidence type="ECO:0000313" key="3">
    <source>
        <dbReference type="Proteomes" id="UP000284706"/>
    </source>
</evidence>
<dbReference type="OrthoDB" id="2881727at2759"/>
<proteinExistence type="predicted"/>
<gene>
    <name evidence="2" type="ORF">CVT26_004827</name>
</gene>
<protein>
    <submittedName>
        <fullName evidence="2">Uncharacterized protein</fullName>
    </submittedName>
</protein>
<reference evidence="2 3" key="1">
    <citation type="journal article" date="2018" name="Evol. Lett.">
        <title>Horizontal gene cluster transfer increased hallucinogenic mushroom diversity.</title>
        <authorList>
            <person name="Reynolds H.T."/>
            <person name="Vijayakumar V."/>
            <person name="Gluck-Thaler E."/>
            <person name="Korotkin H.B."/>
            <person name="Matheny P.B."/>
            <person name="Slot J.C."/>
        </authorList>
    </citation>
    <scope>NUCLEOTIDE SEQUENCE [LARGE SCALE GENOMIC DNA]</scope>
    <source>
        <strain evidence="2 3">SRW20</strain>
    </source>
</reference>
<keyword evidence="3" id="KW-1185">Reference proteome</keyword>
<dbReference type="Proteomes" id="UP000284706">
    <property type="component" value="Unassembled WGS sequence"/>
</dbReference>
<sequence>MYFASFCILRRQLDLFTWLLRVNDVDHVPSVRTMNSPNAFLEKSCGVDTIEYDGVLGHQCFINRLSQTLAQVNAFLKCYIFPHHTDRPPGNGESSGSPRRPVITRNSPRGYDTQGPCRRQRLIYLGQQCSPTTLSVFPFNGLYGKMSCTERHGFWRYSLKALACSAGSGVRDIQTTAFQKVAEPLGQEHQVYSVPHPSRSADVRTKQAPLTSSVWSPIDPAEGNHWRKLA</sequence>
<name>A0A409XZJ2_9AGAR</name>
<accession>A0A409XZJ2</accession>